<dbReference type="OrthoDB" id="4571090at2"/>
<accession>A0A2G5PDY8</accession>
<feature type="domain" description="Mammalian cell entry C-terminal" evidence="4">
    <location>
        <begin position="132"/>
        <end position="356"/>
    </location>
</feature>
<keyword evidence="2" id="KW-0812">Transmembrane</keyword>
<evidence type="ECO:0000259" key="3">
    <source>
        <dbReference type="Pfam" id="PF02470"/>
    </source>
</evidence>
<dbReference type="Proteomes" id="UP000230551">
    <property type="component" value="Unassembled WGS sequence"/>
</dbReference>
<dbReference type="STRING" id="85968.GCA_900073015_01051"/>
<dbReference type="InterPro" id="IPR024516">
    <property type="entry name" value="Mce_C"/>
</dbReference>
<keyword evidence="2" id="KW-0472">Membrane</keyword>
<keyword evidence="2" id="KW-1133">Transmembrane helix</keyword>
<comment type="caution">
    <text evidence="5">The sequence shown here is derived from an EMBL/GenBank/DDBJ whole genome shotgun (WGS) entry which is preliminary data.</text>
</comment>
<dbReference type="GO" id="GO:0051701">
    <property type="term" value="P:biological process involved in interaction with host"/>
    <property type="evidence" value="ECO:0007669"/>
    <property type="project" value="TreeGrafter"/>
</dbReference>
<name>A0A2G5PDY8_9MYCO</name>
<keyword evidence="6" id="KW-1185">Reference proteome</keyword>
<dbReference type="Pfam" id="PF02470">
    <property type="entry name" value="MlaD"/>
    <property type="match status" value="1"/>
</dbReference>
<feature type="region of interest" description="Disordered" evidence="1">
    <location>
        <begin position="386"/>
        <end position="452"/>
    </location>
</feature>
<sequence>MPNPYDINPRSPSLRRLIVIGAIFTVLAVIASILMIQKSQGKFDEFVRVTAALTDVGDGLPIRSDVKYLGVLVGSVGAVQTSEDGQNTVVDLDLTPGYAAGIPAAVTARVVPSNVFAVSSVQLVPPEDLTGPKLQPGSVIPEDDSLPTQVFQTALSNMRALMKSMAHRPAEDAVGPLTAIGRATSGRRVKVQTAGRELDDIAKQLGAEIGDGDDASALARLSLAAEGLQEASPELFDSLKLAVAPMRTFTEKRLALDNFLSTGLGTTGLAAEAMDNQTDRLIGITTQLTPVIGVLADQHDQFKPIFTRLQRTANLFDTQVWDHNRQVIKLFAIVSFTPTRYYIRGDCPRYGELLGPSCYTAPDTPRAPYLQSALESMGITLPERVTENRDNFAPPRDSVRGAGQPPAYLPPEQDPANQPQHVPGGAPGPAPDAAPAEAPAEQPAPGSTTVAPASFGGNVGVVGSEQERIQLRQILGAPPSTADQVLLAPLARDTVVTVQQVREG</sequence>
<evidence type="ECO:0000313" key="5">
    <source>
        <dbReference type="EMBL" id="PIB76243.1"/>
    </source>
</evidence>
<evidence type="ECO:0000256" key="2">
    <source>
        <dbReference type="SAM" id="Phobius"/>
    </source>
</evidence>
<reference evidence="5 6" key="1">
    <citation type="journal article" date="2017" name="Infect. Genet. Evol.">
        <title>The new phylogeny of the genus Mycobacterium: The old and the news.</title>
        <authorList>
            <person name="Tortoli E."/>
            <person name="Fedrizzi T."/>
            <person name="Meehan C.J."/>
            <person name="Trovato A."/>
            <person name="Grottola A."/>
            <person name="Giacobazzi E."/>
            <person name="Serpini G.F."/>
            <person name="Tagliazucchi S."/>
            <person name="Fabio A."/>
            <person name="Bettua C."/>
            <person name="Bertorelli R."/>
            <person name="Frascaro F."/>
            <person name="De Sanctis V."/>
            <person name="Pecorari M."/>
            <person name="Jousson O."/>
            <person name="Segata N."/>
            <person name="Cirillo D.M."/>
        </authorList>
    </citation>
    <scope>NUCLEOTIDE SEQUENCE [LARGE SCALE GENOMIC DNA]</scope>
    <source>
        <strain evidence="5 6">CIP1034565</strain>
    </source>
</reference>
<dbReference type="GO" id="GO:0005576">
    <property type="term" value="C:extracellular region"/>
    <property type="evidence" value="ECO:0007669"/>
    <property type="project" value="TreeGrafter"/>
</dbReference>
<dbReference type="Pfam" id="PF11887">
    <property type="entry name" value="Mce4_CUP1"/>
    <property type="match status" value="1"/>
</dbReference>
<feature type="transmembrane region" description="Helical" evidence="2">
    <location>
        <begin position="17"/>
        <end position="36"/>
    </location>
</feature>
<protein>
    <submittedName>
        <fullName evidence="5">MCE family protein</fullName>
    </submittedName>
</protein>
<dbReference type="InterPro" id="IPR003399">
    <property type="entry name" value="Mce/MlaD"/>
</dbReference>
<evidence type="ECO:0000313" key="6">
    <source>
        <dbReference type="Proteomes" id="UP000230551"/>
    </source>
</evidence>
<dbReference type="RefSeq" id="WP_090587047.1">
    <property type="nucleotide sequence ID" value="NZ_CP104302.1"/>
</dbReference>
<dbReference type="EMBL" id="PDCN02000005">
    <property type="protein sequence ID" value="PIB76243.1"/>
    <property type="molecule type" value="Genomic_DNA"/>
</dbReference>
<evidence type="ECO:0000256" key="1">
    <source>
        <dbReference type="SAM" id="MobiDB-lite"/>
    </source>
</evidence>
<proteinExistence type="predicted"/>
<organism evidence="5 6">
    <name type="scientific">Mycolicibacterium brumae</name>
    <dbReference type="NCBI Taxonomy" id="85968"/>
    <lineage>
        <taxon>Bacteria</taxon>
        <taxon>Bacillati</taxon>
        <taxon>Actinomycetota</taxon>
        <taxon>Actinomycetes</taxon>
        <taxon>Mycobacteriales</taxon>
        <taxon>Mycobacteriaceae</taxon>
        <taxon>Mycolicibacterium</taxon>
    </lineage>
</organism>
<feature type="compositionally biased region" description="Low complexity" evidence="1">
    <location>
        <begin position="433"/>
        <end position="446"/>
    </location>
</feature>
<dbReference type="PANTHER" id="PTHR33371">
    <property type="entry name" value="INTERMEMBRANE PHOSPHOLIPID TRANSPORT SYSTEM BINDING PROTEIN MLAD-RELATED"/>
    <property type="match status" value="1"/>
</dbReference>
<feature type="domain" description="Mce/MlaD" evidence="3">
    <location>
        <begin position="47"/>
        <end position="126"/>
    </location>
</feature>
<dbReference type="AlphaFoldDB" id="A0A2G5PDY8"/>
<evidence type="ECO:0000259" key="4">
    <source>
        <dbReference type="Pfam" id="PF11887"/>
    </source>
</evidence>
<dbReference type="PANTHER" id="PTHR33371:SF19">
    <property type="entry name" value="MCE-FAMILY PROTEIN MCE4A"/>
    <property type="match status" value="1"/>
</dbReference>
<dbReference type="InterPro" id="IPR052336">
    <property type="entry name" value="MlaD_Phospholipid_Transporter"/>
</dbReference>
<gene>
    <name evidence="5" type="ORF">CQY22_005825</name>
</gene>